<dbReference type="Pfam" id="PF00656">
    <property type="entry name" value="Peptidase_C14"/>
    <property type="match status" value="1"/>
</dbReference>
<dbReference type="InterPro" id="IPR011600">
    <property type="entry name" value="Pept_C14_caspase"/>
</dbReference>
<name>W4LF49_ENTF1</name>
<dbReference type="Proteomes" id="UP000019141">
    <property type="component" value="Unassembled WGS sequence"/>
</dbReference>
<gene>
    <name evidence="2" type="ORF">ETSY1_25895</name>
</gene>
<evidence type="ECO:0000259" key="1">
    <source>
        <dbReference type="Pfam" id="PF00656"/>
    </source>
</evidence>
<organism evidence="2 3">
    <name type="scientific">Entotheonella factor</name>
    <dbReference type="NCBI Taxonomy" id="1429438"/>
    <lineage>
        <taxon>Bacteria</taxon>
        <taxon>Pseudomonadati</taxon>
        <taxon>Nitrospinota/Tectimicrobiota group</taxon>
        <taxon>Candidatus Tectimicrobiota</taxon>
        <taxon>Candidatus Entotheonellia</taxon>
        <taxon>Candidatus Entotheonellales</taxon>
        <taxon>Candidatus Entotheonellaceae</taxon>
        <taxon>Candidatus Entotheonella</taxon>
    </lineage>
</organism>
<dbReference type="EMBL" id="AZHW01000763">
    <property type="protein sequence ID" value="ETW96632.1"/>
    <property type="molecule type" value="Genomic_DNA"/>
</dbReference>
<dbReference type="SUPFAM" id="SSF52129">
    <property type="entry name" value="Caspase-like"/>
    <property type="match status" value="1"/>
</dbReference>
<reference evidence="2 3" key="1">
    <citation type="journal article" date="2014" name="Nature">
        <title>An environmental bacterial taxon with a large and distinct metabolic repertoire.</title>
        <authorList>
            <person name="Wilson M.C."/>
            <person name="Mori T."/>
            <person name="Ruckert C."/>
            <person name="Uria A.R."/>
            <person name="Helf M.J."/>
            <person name="Takada K."/>
            <person name="Gernert C."/>
            <person name="Steffens U.A."/>
            <person name="Heycke N."/>
            <person name="Schmitt S."/>
            <person name="Rinke C."/>
            <person name="Helfrich E.J."/>
            <person name="Brachmann A.O."/>
            <person name="Gurgui C."/>
            <person name="Wakimoto T."/>
            <person name="Kracht M."/>
            <person name="Crusemann M."/>
            <person name="Hentschel U."/>
            <person name="Abe I."/>
            <person name="Matsunaga S."/>
            <person name="Kalinowski J."/>
            <person name="Takeyama H."/>
            <person name="Piel J."/>
        </authorList>
    </citation>
    <scope>NUCLEOTIDE SEQUENCE [LARGE SCALE GENOMIC DNA]</scope>
    <source>
        <strain evidence="3">TSY1</strain>
    </source>
</reference>
<dbReference type="HOGENOM" id="CLU_1025380_0_0_7"/>
<protein>
    <recommendedName>
        <fullName evidence="1">Peptidase C14 caspase domain-containing protein</fullName>
    </recommendedName>
</protein>
<dbReference type="GO" id="GO:0004197">
    <property type="term" value="F:cysteine-type endopeptidase activity"/>
    <property type="evidence" value="ECO:0007669"/>
    <property type="project" value="InterPro"/>
</dbReference>
<dbReference type="AlphaFoldDB" id="W4LF49"/>
<accession>W4LF49</accession>
<dbReference type="InterPro" id="IPR029030">
    <property type="entry name" value="Caspase-like_dom_sf"/>
</dbReference>
<keyword evidence="3" id="KW-1185">Reference proteome</keyword>
<evidence type="ECO:0000313" key="3">
    <source>
        <dbReference type="Proteomes" id="UP000019141"/>
    </source>
</evidence>
<comment type="caution">
    <text evidence="2">The sequence shown here is derived from an EMBL/GenBank/DDBJ whole genome shotgun (WGS) entry which is preliminary data.</text>
</comment>
<evidence type="ECO:0000313" key="2">
    <source>
        <dbReference type="EMBL" id="ETW96632.1"/>
    </source>
</evidence>
<dbReference type="GO" id="GO:0006508">
    <property type="term" value="P:proteolysis"/>
    <property type="evidence" value="ECO:0007669"/>
    <property type="project" value="InterPro"/>
</dbReference>
<proteinExistence type="predicted"/>
<sequence length="261" mass="29183">MNDPLLHHPSLYALTVGIAKYRDHSFKLEYAAADAKAMAQELRKRGQGLFKSIHIRPLFNQEATRDRIAREMQELASMMQPSDVFILYLAGHGQTLDGKYHFIPWELVYDNEDSIRTASLGHNQLLDLLSGVPALKSLIILDTCNSGAFATARGRSLSDKTAIDKLMHATGRTTLSASSDVQMALEGHMGHGVFTYVLLDGLRGKADQTEHHGDNNGEISTDELAQYTRRHVPLITLKRWGYEQFPMRRIHGDPFSIGLAQ</sequence>
<dbReference type="PATRIC" id="fig|1429438.4.peg.4948"/>
<feature type="domain" description="Peptidase C14 caspase" evidence="1">
    <location>
        <begin position="12"/>
        <end position="209"/>
    </location>
</feature>
<dbReference type="Gene3D" id="3.40.50.1460">
    <property type="match status" value="1"/>
</dbReference>